<dbReference type="Proteomes" id="UP000290261">
    <property type="component" value="Unassembled WGS sequence"/>
</dbReference>
<organism evidence="1 2">
    <name type="scientific">Flagellimonas olearia</name>
    <dbReference type="NCBI Taxonomy" id="552546"/>
    <lineage>
        <taxon>Bacteria</taxon>
        <taxon>Pseudomonadati</taxon>
        <taxon>Bacteroidota</taxon>
        <taxon>Flavobacteriia</taxon>
        <taxon>Flavobacteriales</taxon>
        <taxon>Flavobacteriaceae</taxon>
        <taxon>Flagellimonas</taxon>
    </lineage>
</organism>
<reference evidence="1 2" key="1">
    <citation type="submission" date="2014-04" db="EMBL/GenBank/DDBJ databases">
        <title>Whole genome of Muricauda olearia.</title>
        <authorList>
            <person name="Zhang X.-H."/>
            <person name="Tang K."/>
        </authorList>
    </citation>
    <scope>NUCLEOTIDE SEQUENCE [LARGE SCALE GENOMIC DNA]</scope>
    <source>
        <strain evidence="1 2">Th120</strain>
    </source>
</reference>
<evidence type="ECO:0000313" key="2">
    <source>
        <dbReference type="Proteomes" id="UP000290261"/>
    </source>
</evidence>
<dbReference type="SUPFAM" id="SSF51556">
    <property type="entry name" value="Metallo-dependent hydrolases"/>
    <property type="match status" value="1"/>
</dbReference>
<comment type="caution">
    <text evidence="1">The sequence shown here is derived from an EMBL/GenBank/DDBJ whole genome shotgun (WGS) entry which is preliminary data.</text>
</comment>
<gene>
    <name evidence="1" type="ORF">DN53_04720</name>
</gene>
<dbReference type="Gene3D" id="3.20.20.140">
    <property type="entry name" value="Metal-dependent hydrolases"/>
    <property type="match status" value="1"/>
</dbReference>
<dbReference type="RefSeq" id="WP_129653173.1">
    <property type="nucleotide sequence ID" value="NZ_ML142907.1"/>
</dbReference>
<accession>A0A444VRS8</accession>
<evidence type="ECO:0008006" key="3">
    <source>
        <dbReference type="Google" id="ProtNLM"/>
    </source>
</evidence>
<name>A0A444VRS8_9FLAO</name>
<keyword evidence="2" id="KW-1185">Reference proteome</keyword>
<sequence>MLIDINSYIGHWPFRPLRGNTLEDLLQRMDEFGVDKSIVANINGIFYKDAQGANEELDKMVKSKTIFQDRFIPFATINPVLPWWEESLNTCHQNGMKGIRIYPIYHEYDILDPRCIELVKAARDLKMPVSIPLRMIDLRQRSWLDVNSVLDLNHIASLVKQVPDAQYMVLDMRVGSGRATTAESLDILKTADILFDTVRASGVPTTGYNGESLKGMMDTYGPEKIAFGTETPFTDYCTPFIRVAVFNEANAGVKEKIYSGNVRRMLRL</sequence>
<dbReference type="InterPro" id="IPR032466">
    <property type="entry name" value="Metal_Hydrolase"/>
</dbReference>
<dbReference type="EMBL" id="JJMP01000001">
    <property type="protein sequence ID" value="RYC53511.1"/>
    <property type="molecule type" value="Genomic_DNA"/>
</dbReference>
<evidence type="ECO:0000313" key="1">
    <source>
        <dbReference type="EMBL" id="RYC53511.1"/>
    </source>
</evidence>
<protein>
    <recommendedName>
        <fullName evidence="3">Amidohydrolase</fullName>
    </recommendedName>
</protein>
<proteinExistence type="predicted"/>
<dbReference type="AlphaFoldDB" id="A0A444VRS8"/>